<dbReference type="SUPFAM" id="SSF52091">
    <property type="entry name" value="SpoIIaa-like"/>
    <property type="match status" value="1"/>
</dbReference>
<organism evidence="7 8">
    <name type="scientific">Pseudonocardia yunnanensis</name>
    <dbReference type="NCBI Taxonomy" id="58107"/>
    <lineage>
        <taxon>Bacteria</taxon>
        <taxon>Bacillati</taxon>
        <taxon>Actinomycetota</taxon>
        <taxon>Actinomycetes</taxon>
        <taxon>Pseudonocardiales</taxon>
        <taxon>Pseudonocardiaceae</taxon>
        <taxon>Pseudonocardia</taxon>
    </lineage>
</organism>
<dbReference type="CDD" id="cd07042">
    <property type="entry name" value="STAS_SulP_like_sulfate_transporter"/>
    <property type="match status" value="1"/>
</dbReference>
<feature type="transmembrane region" description="Helical" evidence="5">
    <location>
        <begin position="33"/>
        <end position="50"/>
    </location>
</feature>
<gene>
    <name evidence="7" type="ORF">ACFSJD_00265</name>
</gene>
<dbReference type="InterPro" id="IPR001902">
    <property type="entry name" value="SLC26A/SulP_fam"/>
</dbReference>
<evidence type="ECO:0000256" key="2">
    <source>
        <dbReference type="ARBA" id="ARBA00022692"/>
    </source>
</evidence>
<comment type="subcellular location">
    <subcellularLocation>
        <location evidence="1">Membrane</location>
        <topology evidence="1">Multi-pass membrane protein</topology>
    </subcellularLocation>
</comment>
<keyword evidence="2 5" id="KW-0812">Transmembrane</keyword>
<dbReference type="RefSeq" id="WP_344724643.1">
    <property type="nucleotide sequence ID" value="NZ_BAAAUS010000027.1"/>
</dbReference>
<feature type="transmembrane region" description="Helical" evidence="5">
    <location>
        <begin position="147"/>
        <end position="165"/>
    </location>
</feature>
<protein>
    <submittedName>
        <fullName evidence="7">SulP family inorganic anion transporter</fullName>
    </submittedName>
</protein>
<dbReference type="Proteomes" id="UP001597114">
    <property type="component" value="Unassembled WGS sequence"/>
</dbReference>
<dbReference type="InterPro" id="IPR036513">
    <property type="entry name" value="STAS_dom_sf"/>
</dbReference>
<feature type="transmembrane region" description="Helical" evidence="5">
    <location>
        <begin position="215"/>
        <end position="236"/>
    </location>
</feature>
<comment type="caution">
    <text evidence="7">The sequence shown here is derived from an EMBL/GenBank/DDBJ whole genome shotgun (WGS) entry which is preliminary data.</text>
</comment>
<feature type="transmembrane region" description="Helical" evidence="5">
    <location>
        <begin position="256"/>
        <end position="277"/>
    </location>
</feature>
<dbReference type="EMBL" id="JBHUCO010000001">
    <property type="protein sequence ID" value="MFD1515897.1"/>
    <property type="molecule type" value="Genomic_DNA"/>
</dbReference>
<evidence type="ECO:0000256" key="1">
    <source>
        <dbReference type="ARBA" id="ARBA00004141"/>
    </source>
</evidence>
<dbReference type="InterPro" id="IPR002645">
    <property type="entry name" value="STAS_dom"/>
</dbReference>
<dbReference type="NCBIfam" id="TIGR00815">
    <property type="entry name" value="sulP"/>
    <property type="match status" value="1"/>
</dbReference>
<keyword evidence="4 5" id="KW-0472">Membrane</keyword>
<dbReference type="Gene3D" id="3.30.750.24">
    <property type="entry name" value="STAS domain"/>
    <property type="match status" value="1"/>
</dbReference>
<feature type="transmembrane region" description="Helical" evidence="5">
    <location>
        <begin position="364"/>
        <end position="387"/>
    </location>
</feature>
<dbReference type="Pfam" id="PF01740">
    <property type="entry name" value="STAS"/>
    <property type="match status" value="1"/>
</dbReference>
<evidence type="ECO:0000256" key="4">
    <source>
        <dbReference type="ARBA" id="ARBA00023136"/>
    </source>
</evidence>
<evidence type="ECO:0000313" key="8">
    <source>
        <dbReference type="Proteomes" id="UP001597114"/>
    </source>
</evidence>
<feature type="transmembrane region" description="Helical" evidence="5">
    <location>
        <begin position="394"/>
        <end position="419"/>
    </location>
</feature>
<feature type="domain" description="STAS" evidence="6">
    <location>
        <begin position="450"/>
        <end position="564"/>
    </location>
</feature>
<feature type="transmembrane region" description="Helical" evidence="5">
    <location>
        <begin position="111"/>
        <end position="135"/>
    </location>
</feature>
<sequence length="579" mass="60200">MTGHRRAGRFESTFVPGLATLFSYEARWLPKDVVAGLVLTALLVPQGMAYAELAGLPAITGLYTSILCLLGYALFGPSRILVLGPDSALGPMIAATVLPLVGANGDPARAVALASALALMTGTITMLAGIGKLGFVADLISKPTMIGYMNGLALTILVGQLPKIFGFSVDAEGFLGEIAAFVGGVSSGEMVPAALVIGASGLILILVLQRVTPRIPGVLVVVVLSIIAAGVFGLAARGVKLVGVLPQGFPPLTVPHVGLSDLALLVGGAFGIALVSLADTISTSTAFAARAGRTVDGNREMTGIGVANIAAGLFQGFPVSTSGSRTAVAEQAGAKTQVTGLVGAASITLILLLAPGLLRNLPQPTLAAVVIAASLSLSDIPGTLRLFRLRRTEFYLSIAAFAGVVALGVLVGILVAVALSIGNVFRRAWWPYEAILGRVPGIAGYHDINSYPHAEQLTGCRIFRFDAPVFFANARTFREQLTEIARSDPHPTWIIIAAEPITDVDVTAADMLSDLDGTLDACGTTLVFAELKDPVRRKLDRYGLIPAIGPSHFFPTLDDAIEAFRRETGAEWVSPRPGR</sequence>
<keyword evidence="3 5" id="KW-1133">Transmembrane helix</keyword>
<evidence type="ECO:0000259" key="6">
    <source>
        <dbReference type="PROSITE" id="PS50801"/>
    </source>
</evidence>
<proteinExistence type="predicted"/>
<reference evidence="8" key="1">
    <citation type="journal article" date="2019" name="Int. J. Syst. Evol. Microbiol.">
        <title>The Global Catalogue of Microorganisms (GCM) 10K type strain sequencing project: providing services to taxonomists for standard genome sequencing and annotation.</title>
        <authorList>
            <consortium name="The Broad Institute Genomics Platform"/>
            <consortium name="The Broad Institute Genome Sequencing Center for Infectious Disease"/>
            <person name="Wu L."/>
            <person name="Ma J."/>
        </authorList>
    </citation>
    <scope>NUCLEOTIDE SEQUENCE [LARGE SCALE GENOMIC DNA]</scope>
    <source>
        <strain evidence="8">CCM 7043</strain>
    </source>
</reference>
<dbReference type="InterPro" id="IPR011547">
    <property type="entry name" value="SLC26A/SulP_dom"/>
</dbReference>
<feature type="transmembrane region" description="Helical" evidence="5">
    <location>
        <begin position="56"/>
        <end position="75"/>
    </location>
</feature>
<dbReference type="Pfam" id="PF00916">
    <property type="entry name" value="Sulfate_transp"/>
    <property type="match status" value="1"/>
</dbReference>
<name>A0ABW4ENB3_9PSEU</name>
<evidence type="ECO:0000256" key="3">
    <source>
        <dbReference type="ARBA" id="ARBA00022989"/>
    </source>
</evidence>
<feature type="transmembrane region" description="Helical" evidence="5">
    <location>
        <begin position="190"/>
        <end position="208"/>
    </location>
</feature>
<dbReference type="PROSITE" id="PS50801">
    <property type="entry name" value="STAS"/>
    <property type="match status" value="1"/>
</dbReference>
<accession>A0ABW4ENB3</accession>
<feature type="transmembrane region" description="Helical" evidence="5">
    <location>
        <begin position="87"/>
        <end position="105"/>
    </location>
</feature>
<feature type="transmembrane region" description="Helical" evidence="5">
    <location>
        <begin position="338"/>
        <end position="358"/>
    </location>
</feature>
<dbReference type="PANTHER" id="PTHR11814">
    <property type="entry name" value="SULFATE TRANSPORTER"/>
    <property type="match status" value="1"/>
</dbReference>
<keyword evidence="8" id="KW-1185">Reference proteome</keyword>
<evidence type="ECO:0000313" key="7">
    <source>
        <dbReference type="EMBL" id="MFD1515897.1"/>
    </source>
</evidence>
<evidence type="ECO:0000256" key="5">
    <source>
        <dbReference type="SAM" id="Phobius"/>
    </source>
</evidence>